<keyword evidence="12 17" id="KW-0472">Membrane</keyword>
<evidence type="ECO:0000256" key="7">
    <source>
        <dbReference type="ARBA" id="ARBA00022679"/>
    </source>
</evidence>
<dbReference type="InterPro" id="IPR018365">
    <property type="entry name" value="Cell_cycle_FtsW-rel_CS"/>
</dbReference>
<evidence type="ECO:0000256" key="17">
    <source>
        <dbReference type="HAMAP-Rule" id="MF_00913"/>
    </source>
</evidence>
<feature type="transmembrane region" description="Helical" evidence="17">
    <location>
        <begin position="360"/>
        <end position="379"/>
    </location>
</feature>
<feature type="transmembrane region" description="Helical" evidence="17">
    <location>
        <begin position="30"/>
        <end position="54"/>
    </location>
</feature>
<dbReference type="EC" id="2.4.99.28" evidence="17"/>
<feature type="transmembrane region" description="Helical" evidence="17">
    <location>
        <begin position="188"/>
        <end position="221"/>
    </location>
</feature>
<evidence type="ECO:0000256" key="12">
    <source>
        <dbReference type="ARBA" id="ARBA00023136"/>
    </source>
</evidence>
<evidence type="ECO:0000313" key="18">
    <source>
        <dbReference type="EMBL" id="MEX0372072.1"/>
    </source>
</evidence>
<evidence type="ECO:0000256" key="8">
    <source>
        <dbReference type="ARBA" id="ARBA00022692"/>
    </source>
</evidence>
<keyword evidence="7 17" id="KW-0808">Transferase</keyword>
<keyword evidence="9 17" id="KW-0133">Cell shape</keyword>
<keyword evidence="14 17" id="KW-0961">Cell wall biogenesis/degradation</keyword>
<comment type="function">
    <text evidence="17">Peptidoglycan polymerase that is essential for cell division.</text>
</comment>
<feature type="transmembrane region" description="Helical" evidence="17">
    <location>
        <begin position="156"/>
        <end position="176"/>
    </location>
</feature>
<dbReference type="PANTHER" id="PTHR30474">
    <property type="entry name" value="CELL CYCLE PROTEIN"/>
    <property type="match status" value="1"/>
</dbReference>
<keyword evidence="3 17" id="KW-1003">Cell membrane</keyword>
<evidence type="ECO:0000256" key="13">
    <source>
        <dbReference type="ARBA" id="ARBA00023306"/>
    </source>
</evidence>
<evidence type="ECO:0000256" key="9">
    <source>
        <dbReference type="ARBA" id="ARBA00022960"/>
    </source>
</evidence>
<dbReference type="HAMAP" id="MF_00913">
    <property type="entry name" value="PGT_FtsW_proteobact"/>
    <property type="match status" value="1"/>
</dbReference>
<comment type="catalytic activity">
    <reaction evidence="16 17">
        <text>[GlcNAc-(1-&gt;4)-Mur2Ac(oyl-L-Ala-gamma-D-Glu-L-Lys-D-Ala-D-Ala)](n)-di-trans,octa-cis-undecaprenyl diphosphate + beta-D-GlcNAc-(1-&gt;4)-Mur2Ac(oyl-L-Ala-gamma-D-Glu-L-Lys-D-Ala-D-Ala)-di-trans,octa-cis-undecaprenyl diphosphate = [GlcNAc-(1-&gt;4)-Mur2Ac(oyl-L-Ala-gamma-D-Glu-L-Lys-D-Ala-D-Ala)](n+1)-di-trans,octa-cis-undecaprenyl diphosphate + di-trans,octa-cis-undecaprenyl diphosphate + H(+)</text>
        <dbReference type="Rhea" id="RHEA:23708"/>
        <dbReference type="Rhea" id="RHEA-COMP:9602"/>
        <dbReference type="Rhea" id="RHEA-COMP:9603"/>
        <dbReference type="ChEBI" id="CHEBI:15378"/>
        <dbReference type="ChEBI" id="CHEBI:58405"/>
        <dbReference type="ChEBI" id="CHEBI:60033"/>
        <dbReference type="ChEBI" id="CHEBI:78435"/>
        <dbReference type="EC" id="2.4.99.28"/>
    </reaction>
</comment>
<keyword evidence="6 17" id="KW-0328">Glycosyltransferase</keyword>
<dbReference type="Pfam" id="PF01098">
    <property type="entry name" value="FTSW_RODA_SPOVE"/>
    <property type="match status" value="1"/>
</dbReference>
<gene>
    <name evidence="17 18" type="primary">ftsW</name>
    <name evidence="18" type="ORF">V6X51_01320</name>
</gene>
<feature type="transmembrane region" description="Helical" evidence="17">
    <location>
        <begin position="132"/>
        <end position="150"/>
    </location>
</feature>
<keyword evidence="4 17" id="KW-0997">Cell inner membrane</keyword>
<name>A0ABV3RV54_9GAMM</name>
<keyword evidence="11 17" id="KW-1133">Transmembrane helix</keyword>
<comment type="pathway">
    <text evidence="2 17">Cell wall biogenesis; peptidoglycan biosynthesis.</text>
</comment>
<evidence type="ECO:0000256" key="14">
    <source>
        <dbReference type="ARBA" id="ARBA00023316"/>
    </source>
</evidence>
<evidence type="ECO:0000256" key="10">
    <source>
        <dbReference type="ARBA" id="ARBA00022984"/>
    </source>
</evidence>
<keyword evidence="8 17" id="KW-0812">Transmembrane</keyword>
<dbReference type="EMBL" id="JBAKFG010000001">
    <property type="protein sequence ID" value="MEX0372072.1"/>
    <property type="molecule type" value="Genomic_DNA"/>
</dbReference>
<feature type="transmembrane region" description="Helical" evidence="17">
    <location>
        <begin position="66"/>
        <end position="84"/>
    </location>
</feature>
<protein>
    <recommendedName>
        <fullName evidence="17">Probable peptidoglycan glycosyltransferase FtsW</fullName>
        <shortName evidence="17">PGT</shortName>
        <ecNumber evidence="17">2.4.99.28</ecNumber>
    </recommendedName>
    <alternativeName>
        <fullName evidence="17">Cell division protein FtsW</fullName>
    </alternativeName>
    <alternativeName>
        <fullName evidence="17">Cell wall polymerase</fullName>
    </alternativeName>
    <alternativeName>
        <fullName evidence="17">Peptidoglycan polymerase</fullName>
        <shortName evidence="17">PG polymerase</shortName>
    </alternativeName>
</protein>
<evidence type="ECO:0000256" key="15">
    <source>
        <dbReference type="ARBA" id="ARBA00038053"/>
    </source>
</evidence>
<evidence type="ECO:0000256" key="3">
    <source>
        <dbReference type="ARBA" id="ARBA00022475"/>
    </source>
</evidence>
<keyword evidence="5 17" id="KW-0132">Cell division</keyword>
<evidence type="ECO:0000256" key="2">
    <source>
        <dbReference type="ARBA" id="ARBA00004752"/>
    </source>
</evidence>
<dbReference type="PANTHER" id="PTHR30474:SF2">
    <property type="entry name" value="PEPTIDOGLYCAN GLYCOSYLTRANSFERASE FTSW-RELATED"/>
    <property type="match status" value="1"/>
</dbReference>
<evidence type="ECO:0000256" key="11">
    <source>
        <dbReference type="ARBA" id="ARBA00022989"/>
    </source>
</evidence>
<comment type="subcellular location">
    <subcellularLocation>
        <location evidence="17">Cell inner membrane</location>
        <topology evidence="17">Multi-pass membrane protein</topology>
    </subcellularLocation>
    <subcellularLocation>
        <location evidence="1">Cell membrane</location>
        <topology evidence="1">Multi-pass membrane protein</topology>
    </subcellularLocation>
    <text evidence="17">Localizes to the division septum.</text>
</comment>
<comment type="caution">
    <text evidence="18">The sequence shown here is derived from an EMBL/GenBank/DDBJ whole genome shotgun (WGS) entry which is preliminary data.</text>
</comment>
<evidence type="ECO:0000256" key="5">
    <source>
        <dbReference type="ARBA" id="ARBA00022618"/>
    </source>
</evidence>
<dbReference type="Proteomes" id="UP001556636">
    <property type="component" value="Unassembled WGS sequence"/>
</dbReference>
<evidence type="ECO:0000256" key="6">
    <source>
        <dbReference type="ARBA" id="ARBA00022676"/>
    </source>
</evidence>
<organism evidence="18 19">
    <name type="scientific">Spiribacter roseus</name>
    <dbReference type="NCBI Taxonomy" id="1855875"/>
    <lineage>
        <taxon>Bacteria</taxon>
        <taxon>Pseudomonadati</taxon>
        <taxon>Pseudomonadota</taxon>
        <taxon>Gammaproteobacteria</taxon>
        <taxon>Chromatiales</taxon>
        <taxon>Ectothiorhodospiraceae</taxon>
        <taxon>Spiribacter</taxon>
    </lineage>
</organism>
<keyword evidence="10 17" id="KW-0573">Peptidoglycan synthesis</keyword>
<reference evidence="18 19" key="1">
    <citation type="submission" date="2024-02" db="EMBL/GenBank/DDBJ databases">
        <title>New especies of Spiribacter isolated from saline water.</title>
        <authorList>
            <person name="Leon M.J."/>
            <person name="De La Haba R."/>
            <person name="Sanchez-Porro C."/>
            <person name="Ventosa A."/>
        </authorList>
    </citation>
    <scope>NUCLEOTIDE SEQUENCE [LARGE SCALE GENOMIC DNA]</scope>
    <source>
        <strain evidence="19">ag22IC6-196</strain>
    </source>
</reference>
<dbReference type="InterPro" id="IPR001182">
    <property type="entry name" value="FtsW/RodA"/>
</dbReference>
<evidence type="ECO:0000256" key="1">
    <source>
        <dbReference type="ARBA" id="ARBA00004651"/>
    </source>
</evidence>
<feature type="transmembrane region" description="Helical" evidence="17">
    <location>
        <begin position="289"/>
        <end position="309"/>
    </location>
</feature>
<feature type="transmembrane region" description="Helical" evidence="17">
    <location>
        <begin position="321"/>
        <end position="340"/>
    </location>
</feature>
<sequence>MTERLSLSVLTAPFAGRLPAAGEFDRPLLVAILVLAALGLVMMASASVAIGEASSESATHFLRRQAAFLGLGMLAFAVCLRIPLTFVAAVSAPLLVLSFALLIAVLIPGVGREVNGATRWIPLGPVNFQVSEFIRLFVLIYFAALLARHGERVRASAAPMLPVALVMAAVGALLLAQPDFGALAVLAATVGGVLFIAGVPLLIFMVLGTVALLAGAALIIAEPYRLERFTAFTDPWADPFASGFQLTQSLIAVGRGEWLGVGLGNSVQKLFYLPEAHTDFVFAVMAEELGVVGMAVTIGLYSFIVWRGCGIGAASLRSGRLFGGLLAYGVAIAFGLQAFVNMGVNLGLLPTKGLTLPLMSYGGSSLIVTAVALGLLMRADLECRHAGRAASQRPRRRAT</sequence>
<evidence type="ECO:0000256" key="16">
    <source>
        <dbReference type="ARBA" id="ARBA00049902"/>
    </source>
</evidence>
<accession>A0ABV3RV54</accession>
<evidence type="ECO:0000313" key="19">
    <source>
        <dbReference type="Proteomes" id="UP001556636"/>
    </source>
</evidence>
<dbReference type="RefSeq" id="WP_367950920.1">
    <property type="nucleotide sequence ID" value="NZ_JBAKFG010000001.1"/>
</dbReference>
<keyword evidence="19" id="KW-1185">Reference proteome</keyword>
<feature type="transmembrane region" description="Helical" evidence="17">
    <location>
        <begin position="90"/>
        <end position="111"/>
    </location>
</feature>
<keyword evidence="13 17" id="KW-0131">Cell cycle</keyword>
<comment type="similarity">
    <text evidence="15 17">Belongs to the SEDS family. FtsW subfamily.</text>
</comment>
<dbReference type="InterPro" id="IPR013437">
    <property type="entry name" value="FtsW"/>
</dbReference>
<proteinExistence type="inferred from homology"/>
<dbReference type="PROSITE" id="PS00428">
    <property type="entry name" value="FTSW_RODA_SPOVE"/>
    <property type="match status" value="1"/>
</dbReference>
<dbReference type="NCBIfam" id="TIGR02614">
    <property type="entry name" value="ftsW"/>
    <property type="match status" value="1"/>
</dbReference>
<evidence type="ECO:0000256" key="4">
    <source>
        <dbReference type="ARBA" id="ARBA00022519"/>
    </source>
</evidence>